<proteinExistence type="predicted"/>
<comment type="caution">
    <text evidence="3">The sequence shown here is derived from an EMBL/GenBank/DDBJ whole genome shotgun (WGS) entry which is preliminary data.</text>
</comment>
<dbReference type="PANTHER" id="PTHR10937:SF4">
    <property type="entry name" value="GLUCOSAMINE-6-PHOSPHATE DEAMINASE"/>
    <property type="match status" value="1"/>
</dbReference>
<dbReference type="CDD" id="cd05009">
    <property type="entry name" value="SIS_GlmS_GlmD_2"/>
    <property type="match status" value="1"/>
</dbReference>
<dbReference type="EMBL" id="DSMG01000193">
    <property type="protein sequence ID" value="HDX33472.1"/>
    <property type="molecule type" value="Genomic_DNA"/>
</dbReference>
<dbReference type="InterPro" id="IPR035466">
    <property type="entry name" value="GlmS/AgaS_SIS"/>
</dbReference>
<accession>A0A7C1FI36</accession>
<evidence type="ECO:0000259" key="2">
    <source>
        <dbReference type="PROSITE" id="PS51464"/>
    </source>
</evidence>
<sequence>MTNFSSIGGHTRQEIFSQPEAWRGVLSVIEAERQAARAFYRNARFDQVAFIGCGSTYYLSLAAAAALQRMAGVRACGLPASEVWRNPFALPSAGRTLLVAVSRSGETTETLRACAAFRRNGDGAILTLSCYPGRALTTLGDLNLIFPSIQEESVAQTRAFTGLYLATLALGALWADDVALLDELHRLSDALVPLLEKYGPTLEQLGADLSIDRFYFLGSGLRYGLACELSLKMKEMTLSHSEPFYFMEFRHGPKSMITPTALVVGLVSQERRDDDVAVLEEMAALGGRTLTIGPRDVDVAFGSAFSEIASAPLYLPFGQILALGRSLAKGLNPDRPEHLDAVVVLR</sequence>
<feature type="domain" description="SIS" evidence="2">
    <location>
        <begin position="35"/>
        <end position="186"/>
    </location>
</feature>
<dbReference type="InterPro" id="IPR046348">
    <property type="entry name" value="SIS_dom_sf"/>
</dbReference>
<reference evidence="3" key="1">
    <citation type="journal article" date="2020" name="mSystems">
        <title>Genome- and Community-Level Interaction Insights into Carbon Utilization and Element Cycling Functions of Hydrothermarchaeota in Hydrothermal Sediment.</title>
        <authorList>
            <person name="Zhou Z."/>
            <person name="Liu Y."/>
            <person name="Xu W."/>
            <person name="Pan J."/>
            <person name="Luo Z.H."/>
            <person name="Li M."/>
        </authorList>
    </citation>
    <scope>NUCLEOTIDE SEQUENCE [LARGE SCALE GENOMIC DNA]</scope>
    <source>
        <strain evidence="3">SpSt-289</strain>
    </source>
</reference>
<dbReference type="CDD" id="cd05008">
    <property type="entry name" value="SIS_GlmS_GlmD_1"/>
    <property type="match status" value="1"/>
</dbReference>
<evidence type="ECO:0000313" key="3">
    <source>
        <dbReference type="EMBL" id="HDX33472.1"/>
    </source>
</evidence>
<dbReference type="Gene3D" id="3.40.50.10490">
    <property type="entry name" value="Glucose-6-phosphate isomerase like protein, domain 1"/>
    <property type="match status" value="2"/>
</dbReference>
<feature type="domain" description="SIS" evidence="2">
    <location>
        <begin position="201"/>
        <end position="336"/>
    </location>
</feature>
<dbReference type="GO" id="GO:0097367">
    <property type="term" value="F:carbohydrate derivative binding"/>
    <property type="evidence" value="ECO:0007669"/>
    <property type="project" value="InterPro"/>
</dbReference>
<dbReference type="InterPro" id="IPR001347">
    <property type="entry name" value="SIS_dom"/>
</dbReference>
<evidence type="ECO:0000256" key="1">
    <source>
        <dbReference type="ARBA" id="ARBA00022737"/>
    </source>
</evidence>
<dbReference type="InterPro" id="IPR035490">
    <property type="entry name" value="GlmS/FrlB_SIS"/>
</dbReference>
<dbReference type="SUPFAM" id="SSF53697">
    <property type="entry name" value="SIS domain"/>
    <property type="match status" value="1"/>
</dbReference>
<name>A0A7C1FI36_9CHLR</name>
<protein>
    <submittedName>
        <fullName evidence="3">SIS domain-containing protein</fullName>
    </submittedName>
</protein>
<dbReference type="Pfam" id="PF01380">
    <property type="entry name" value="SIS"/>
    <property type="match status" value="2"/>
</dbReference>
<organism evidence="3">
    <name type="scientific">Caldilinea aerophila</name>
    <dbReference type="NCBI Taxonomy" id="133453"/>
    <lineage>
        <taxon>Bacteria</taxon>
        <taxon>Bacillati</taxon>
        <taxon>Chloroflexota</taxon>
        <taxon>Caldilineae</taxon>
        <taxon>Caldilineales</taxon>
        <taxon>Caldilineaceae</taxon>
        <taxon>Caldilinea</taxon>
    </lineage>
</organism>
<dbReference type="AlphaFoldDB" id="A0A7C1FI36"/>
<dbReference type="PROSITE" id="PS51464">
    <property type="entry name" value="SIS"/>
    <property type="match status" value="2"/>
</dbReference>
<gene>
    <name evidence="3" type="ORF">ENQ20_18605</name>
</gene>
<dbReference type="GO" id="GO:1901135">
    <property type="term" value="P:carbohydrate derivative metabolic process"/>
    <property type="evidence" value="ECO:0007669"/>
    <property type="project" value="InterPro"/>
</dbReference>
<keyword evidence="1" id="KW-0677">Repeat</keyword>
<dbReference type="PANTHER" id="PTHR10937">
    <property type="entry name" value="GLUCOSAMINE--FRUCTOSE-6-PHOSPHATE AMINOTRANSFERASE, ISOMERIZING"/>
    <property type="match status" value="1"/>
</dbReference>